<organism evidence="18 19">
    <name type="scientific">Aquella oligotrophica</name>
    <dbReference type="NCBI Taxonomy" id="2067065"/>
    <lineage>
        <taxon>Bacteria</taxon>
        <taxon>Pseudomonadati</taxon>
        <taxon>Pseudomonadota</taxon>
        <taxon>Betaproteobacteria</taxon>
        <taxon>Neisseriales</taxon>
        <taxon>Neisseriaceae</taxon>
        <taxon>Aquella</taxon>
    </lineage>
</organism>
<evidence type="ECO:0000256" key="9">
    <source>
        <dbReference type="ARBA" id="ARBA00023125"/>
    </source>
</evidence>
<accession>A0A2I7N883</accession>
<evidence type="ECO:0000256" key="14">
    <source>
        <dbReference type="ARBA" id="ARBA00044632"/>
    </source>
</evidence>
<dbReference type="PANTHER" id="PTHR22993:SF9">
    <property type="entry name" value="FORMAMIDOPYRIMIDINE-DNA GLYCOSYLASE"/>
    <property type="match status" value="1"/>
</dbReference>
<keyword evidence="13 15" id="KW-0326">Glycosidase</keyword>
<dbReference type="SUPFAM" id="SSF81624">
    <property type="entry name" value="N-terminal domain of MutM-like DNA repair proteins"/>
    <property type="match status" value="1"/>
</dbReference>
<feature type="active site" description="Proton donor" evidence="15">
    <location>
        <position position="3"/>
    </location>
</feature>
<evidence type="ECO:0000259" key="16">
    <source>
        <dbReference type="PROSITE" id="PS51066"/>
    </source>
</evidence>
<dbReference type="InterPro" id="IPR020629">
    <property type="entry name" value="FPG_Glyclase"/>
</dbReference>
<proteinExistence type="inferred from homology"/>
<keyword evidence="11 15" id="KW-0456">Lyase</keyword>
<dbReference type="InterPro" id="IPR035937">
    <property type="entry name" value="FPG_N"/>
</dbReference>
<evidence type="ECO:0000259" key="17">
    <source>
        <dbReference type="PROSITE" id="PS51068"/>
    </source>
</evidence>
<dbReference type="AlphaFoldDB" id="A0A2I7N883"/>
<comment type="catalytic activity">
    <reaction evidence="14 15">
        <text>2'-deoxyribonucleotide-(2'-deoxyribose 5'-phosphate)-2'-deoxyribonucleotide-DNA = a 3'-end 2'-deoxyribonucleotide-(2,3-dehydro-2,3-deoxyribose 5'-phosphate)-DNA + a 5'-end 5'-phospho-2'-deoxyribonucleoside-DNA + H(+)</text>
        <dbReference type="Rhea" id="RHEA:66592"/>
        <dbReference type="Rhea" id="RHEA-COMP:13180"/>
        <dbReference type="Rhea" id="RHEA-COMP:16897"/>
        <dbReference type="Rhea" id="RHEA-COMP:17067"/>
        <dbReference type="ChEBI" id="CHEBI:15378"/>
        <dbReference type="ChEBI" id="CHEBI:136412"/>
        <dbReference type="ChEBI" id="CHEBI:157695"/>
        <dbReference type="ChEBI" id="CHEBI:167181"/>
        <dbReference type="EC" id="4.2.99.18"/>
    </reaction>
</comment>
<evidence type="ECO:0000256" key="5">
    <source>
        <dbReference type="ARBA" id="ARBA00022763"/>
    </source>
</evidence>
<dbReference type="InterPro" id="IPR015886">
    <property type="entry name" value="H2TH_FPG"/>
</dbReference>
<dbReference type="KEGG" id="nba:CUN60_10195"/>
<dbReference type="Gene3D" id="3.20.190.10">
    <property type="entry name" value="MutM-like, N-terminal"/>
    <property type="match status" value="1"/>
</dbReference>
<comment type="subunit">
    <text evidence="3 15">Monomer.</text>
</comment>
<feature type="active site" description="Schiff-base intermediate with DNA" evidence="15">
    <location>
        <position position="2"/>
    </location>
</feature>
<dbReference type="InterPro" id="IPR012319">
    <property type="entry name" value="FPG_cat"/>
</dbReference>
<feature type="domain" description="FPG-type" evidence="16">
    <location>
        <begin position="235"/>
        <end position="269"/>
    </location>
</feature>
<dbReference type="PROSITE" id="PS51066">
    <property type="entry name" value="ZF_FPG_2"/>
    <property type="match status" value="1"/>
</dbReference>
<sequence>MPELPEVETIKNGLIELTGTSVKKTVIRFPRLRYPLNKNELSKMEGQKVQSVERRAKYLLLVLEKGTLIIHLGMSGRITLYRDKTPEVQKHDHVDIQFNGYVLRYNDPRRFGCIVYTEKVNDSTLLVNLGPEPFNDEFNPRYLKNKIANRKTPIKQLIMDNAIVVGVGNIYACESLFMTKISPLKPGNNLTLTQCADLVKNIQTVLQNAINAGGSSLRDYKNANGDLGYFQISHYVYGRANLPCKICNTPIREVRLGQRNSFFCPECQK</sequence>
<comment type="function">
    <text evidence="15">Involved in base excision repair of DNA damaged by oxidation or by mutagenic agents. Acts as DNA glycosylase that recognizes and removes damaged bases. Has a preference for oxidized purines, such as 7,8-dihydro-8-oxoguanine (8-oxoG). Has AP (apurinic/apyrimidinic) lyase activity and introduces nicks in the DNA strand. Cleaves the DNA backbone by beta-delta elimination to generate a single-strand break at the site of the removed base with both 3'- and 5'-phosphates.</text>
</comment>
<dbReference type="GO" id="GO:0006284">
    <property type="term" value="P:base-excision repair"/>
    <property type="evidence" value="ECO:0007669"/>
    <property type="project" value="InterPro"/>
</dbReference>
<evidence type="ECO:0000256" key="11">
    <source>
        <dbReference type="ARBA" id="ARBA00023239"/>
    </source>
</evidence>
<dbReference type="PROSITE" id="PS51068">
    <property type="entry name" value="FPG_CAT"/>
    <property type="match status" value="1"/>
</dbReference>
<comment type="similarity">
    <text evidence="2 15">Belongs to the FPG family.</text>
</comment>
<dbReference type="NCBIfam" id="TIGR00577">
    <property type="entry name" value="fpg"/>
    <property type="match status" value="1"/>
</dbReference>
<dbReference type="EC" id="3.2.2.23" evidence="15"/>
<keyword evidence="8 15" id="KW-0862">Zinc</keyword>
<keyword evidence="4 15" id="KW-0479">Metal-binding</keyword>
<dbReference type="NCBIfam" id="NF002211">
    <property type="entry name" value="PRK01103.1"/>
    <property type="match status" value="1"/>
</dbReference>
<evidence type="ECO:0000256" key="4">
    <source>
        <dbReference type="ARBA" id="ARBA00022723"/>
    </source>
</evidence>
<dbReference type="SMART" id="SM00898">
    <property type="entry name" value="Fapy_DNA_glyco"/>
    <property type="match status" value="1"/>
</dbReference>
<evidence type="ECO:0000256" key="13">
    <source>
        <dbReference type="ARBA" id="ARBA00023295"/>
    </source>
</evidence>
<comment type="cofactor">
    <cofactor evidence="15">
        <name>Zn(2+)</name>
        <dbReference type="ChEBI" id="CHEBI:29105"/>
    </cofactor>
    <text evidence="15">Binds 1 zinc ion per subunit.</text>
</comment>
<keyword evidence="12 15" id="KW-0511">Multifunctional enzyme</keyword>
<feature type="binding site" evidence="15">
    <location>
        <position position="109"/>
    </location>
    <ligand>
        <name>DNA</name>
        <dbReference type="ChEBI" id="CHEBI:16991"/>
    </ligand>
</feature>
<dbReference type="EMBL" id="CP024847">
    <property type="protein sequence ID" value="AUR52650.1"/>
    <property type="molecule type" value="Genomic_DNA"/>
</dbReference>
<feature type="domain" description="Formamidopyrimidine-DNA glycosylase catalytic" evidence="17">
    <location>
        <begin position="2"/>
        <end position="112"/>
    </location>
</feature>
<feature type="binding site" evidence="15">
    <location>
        <position position="150"/>
    </location>
    <ligand>
        <name>DNA</name>
        <dbReference type="ChEBI" id="CHEBI:16991"/>
    </ligand>
</feature>
<dbReference type="SUPFAM" id="SSF57716">
    <property type="entry name" value="Glucocorticoid receptor-like (DNA-binding domain)"/>
    <property type="match status" value="1"/>
</dbReference>
<evidence type="ECO:0000256" key="2">
    <source>
        <dbReference type="ARBA" id="ARBA00009409"/>
    </source>
</evidence>
<keyword evidence="9 15" id="KW-0238">DNA-binding</keyword>
<dbReference type="OrthoDB" id="9800855at2"/>
<dbReference type="PANTHER" id="PTHR22993">
    <property type="entry name" value="FORMAMIDOPYRIMIDINE-DNA GLYCOSYLASE"/>
    <property type="match status" value="1"/>
</dbReference>
<evidence type="ECO:0000256" key="10">
    <source>
        <dbReference type="ARBA" id="ARBA00023204"/>
    </source>
</evidence>
<dbReference type="EC" id="4.2.99.18" evidence="15"/>
<comment type="catalytic activity">
    <reaction evidence="1 15">
        <text>Hydrolysis of DNA containing ring-opened 7-methylguanine residues, releasing 2,6-diamino-4-hydroxy-5-(N-methyl)formamidopyrimidine.</text>
        <dbReference type="EC" id="3.2.2.23"/>
    </reaction>
</comment>
<dbReference type="Proteomes" id="UP000236655">
    <property type="component" value="Chromosome"/>
</dbReference>
<evidence type="ECO:0000256" key="1">
    <source>
        <dbReference type="ARBA" id="ARBA00001668"/>
    </source>
</evidence>
<gene>
    <name evidence="15" type="primary">mutM</name>
    <name evidence="15" type="synonym">fpg</name>
    <name evidence="18" type="ORF">CUN60_10195</name>
</gene>
<dbReference type="InterPro" id="IPR010979">
    <property type="entry name" value="Ribosomal_uS13-like_H2TH"/>
</dbReference>
<evidence type="ECO:0000313" key="19">
    <source>
        <dbReference type="Proteomes" id="UP000236655"/>
    </source>
</evidence>
<dbReference type="FunFam" id="1.10.8.50:FF:000003">
    <property type="entry name" value="Formamidopyrimidine-DNA glycosylase"/>
    <property type="match status" value="1"/>
</dbReference>
<reference evidence="19" key="1">
    <citation type="submission" date="2017-11" db="EMBL/GenBank/DDBJ databases">
        <authorList>
            <person name="Chan K.G."/>
            <person name="Lee L.S."/>
        </authorList>
    </citation>
    <scope>NUCLEOTIDE SEQUENCE [LARGE SCALE GENOMIC DNA]</scope>
    <source>
        <strain evidence="19">DSM 100970</strain>
    </source>
</reference>
<evidence type="ECO:0000256" key="7">
    <source>
        <dbReference type="ARBA" id="ARBA00022801"/>
    </source>
</evidence>
<dbReference type="GO" id="GO:0034039">
    <property type="term" value="F:8-oxo-7,8-dihydroguanine DNA N-glycosylase activity"/>
    <property type="evidence" value="ECO:0007669"/>
    <property type="project" value="TreeGrafter"/>
</dbReference>
<dbReference type="GO" id="GO:0140078">
    <property type="term" value="F:class I DNA-(apurinic or apyrimidinic site) endonuclease activity"/>
    <property type="evidence" value="ECO:0007669"/>
    <property type="project" value="UniProtKB-EC"/>
</dbReference>
<feature type="binding site" evidence="15">
    <location>
        <position position="91"/>
    </location>
    <ligand>
        <name>DNA</name>
        <dbReference type="ChEBI" id="CHEBI:16991"/>
    </ligand>
</feature>
<dbReference type="SUPFAM" id="SSF46946">
    <property type="entry name" value="S13-like H2TH domain"/>
    <property type="match status" value="1"/>
</dbReference>
<keyword evidence="7 15" id="KW-0378">Hydrolase</keyword>
<evidence type="ECO:0000256" key="15">
    <source>
        <dbReference type="HAMAP-Rule" id="MF_00103"/>
    </source>
</evidence>
<evidence type="ECO:0000313" key="18">
    <source>
        <dbReference type="EMBL" id="AUR52650.1"/>
    </source>
</evidence>
<dbReference type="Pfam" id="PF06827">
    <property type="entry name" value="zf-FPG_IleRS"/>
    <property type="match status" value="1"/>
</dbReference>
<dbReference type="RefSeq" id="WP_102951938.1">
    <property type="nucleotide sequence ID" value="NZ_CP024847.1"/>
</dbReference>
<dbReference type="HAMAP" id="MF_00103">
    <property type="entry name" value="Fapy_DNA_glycosyl"/>
    <property type="match status" value="1"/>
</dbReference>
<dbReference type="InterPro" id="IPR000214">
    <property type="entry name" value="Znf_DNA_glyclase/AP_lyase"/>
</dbReference>
<dbReference type="PROSITE" id="PS01242">
    <property type="entry name" value="ZF_FPG_1"/>
    <property type="match status" value="1"/>
</dbReference>
<keyword evidence="5 15" id="KW-0227">DNA damage</keyword>
<evidence type="ECO:0000256" key="12">
    <source>
        <dbReference type="ARBA" id="ARBA00023268"/>
    </source>
</evidence>
<evidence type="ECO:0000256" key="8">
    <source>
        <dbReference type="ARBA" id="ARBA00022833"/>
    </source>
</evidence>
<dbReference type="GO" id="GO:0003684">
    <property type="term" value="F:damaged DNA binding"/>
    <property type="evidence" value="ECO:0007669"/>
    <property type="project" value="InterPro"/>
</dbReference>
<dbReference type="CDD" id="cd08966">
    <property type="entry name" value="EcFpg-like_N"/>
    <property type="match status" value="1"/>
</dbReference>
<name>A0A2I7N883_9NEIS</name>
<protein>
    <recommendedName>
        <fullName evidence="15">Formamidopyrimidine-DNA glycosylase</fullName>
        <shortName evidence="15">Fapy-DNA glycosylase</shortName>
        <ecNumber evidence="15">3.2.2.23</ecNumber>
    </recommendedName>
    <alternativeName>
        <fullName evidence="15">DNA-(apurinic or apyrimidinic site) lyase MutM</fullName>
        <shortName evidence="15">AP lyase MutM</shortName>
        <ecNumber evidence="15">4.2.99.18</ecNumber>
    </alternativeName>
</protein>
<keyword evidence="6 15" id="KW-0863">Zinc-finger</keyword>
<dbReference type="Pfam" id="PF06831">
    <property type="entry name" value="H2TH"/>
    <property type="match status" value="1"/>
</dbReference>
<keyword evidence="10 15" id="KW-0234">DNA repair</keyword>
<dbReference type="SMART" id="SM01232">
    <property type="entry name" value="H2TH"/>
    <property type="match status" value="1"/>
</dbReference>
<dbReference type="Pfam" id="PF01149">
    <property type="entry name" value="Fapy_DNA_glyco"/>
    <property type="match status" value="1"/>
</dbReference>
<feature type="active site" description="Proton donor; for beta-elimination activity" evidence="15">
    <location>
        <position position="57"/>
    </location>
</feature>
<evidence type="ECO:0000256" key="3">
    <source>
        <dbReference type="ARBA" id="ARBA00011245"/>
    </source>
</evidence>
<dbReference type="InterPro" id="IPR015887">
    <property type="entry name" value="DNA_glyclase_Znf_dom_DNA_BS"/>
</dbReference>
<dbReference type="Gene3D" id="1.10.8.50">
    <property type="match status" value="1"/>
</dbReference>
<evidence type="ECO:0000256" key="6">
    <source>
        <dbReference type="ARBA" id="ARBA00022771"/>
    </source>
</evidence>
<dbReference type="InterPro" id="IPR010663">
    <property type="entry name" value="Znf_FPG/IleRS"/>
</dbReference>
<keyword evidence="19" id="KW-1185">Reference proteome</keyword>
<dbReference type="GO" id="GO:0008270">
    <property type="term" value="F:zinc ion binding"/>
    <property type="evidence" value="ECO:0007669"/>
    <property type="project" value="UniProtKB-UniRule"/>
</dbReference>
<feature type="active site" description="Proton donor; for delta-elimination activity" evidence="15">
    <location>
        <position position="259"/>
    </location>
</feature>